<dbReference type="Proteomes" id="UP001281761">
    <property type="component" value="Unassembled WGS sequence"/>
</dbReference>
<evidence type="ECO:0000313" key="2">
    <source>
        <dbReference type="Proteomes" id="UP001281761"/>
    </source>
</evidence>
<dbReference type="EMBL" id="JARBJD010000139">
    <property type="protein sequence ID" value="KAK2950273.1"/>
    <property type="molecule type" value="Genomic_DNA"/>
</dbReference>
<sequence>MKVETLLEQEHLEGDEITLHTSTPSDLRLVLQDSVTNDALREGYISLFEQVNTELNLTPIEVFHAVHFLEYATIHIRHHGNDRKYFITTIFPEEEECPTKLTSALIKLICHPSDKLRAAALSFFDVGIWNSRESIHIAVSKTGLLPRLFEILKPHEIPINKTTIEFHRHITSIVDHFFRSSSWNHLRLLGVKKYSSLTEKETSEFINPLFAPICAYFQHLVTPPACPTDFHYGLSLFSNMNIYKEIFLYFHDAFPHPELEQFFNQLRKTMKEELASLLDLSPTSEALHQLLFGDLGETDELHWAKIFASILVQLSEGRPCSDLGLHAILLIMSHRPLGSKLLCRKDGTFSLQVDGTTDFSLELPSNTLRALIPTRLHCASAFLAEYKQLMRLDDDEALARDLKSGWFSNLFGSLTPSNLPFTNELFSLHTQLIRVMEHYLNKIRKYEASTEPDPSRSEPDELYHSFHKHTKDYLIHLSLHPFAMISKYNANTILDFFANLFGQDFENSVTTPFRDEVRKEMDEAALSSSSPPFLLTSEFVCRLTDDEIMNVVDRIVALLESDSPLDDDTILRICAFIKTKLKSVYLPELFRKAGRTMEQYFHALNTLLSLPFDYFDLCPINSLLTPKPNTLLPTFDEWDEVDLSTVGVVLPTIDESRFSFKSSSSQLLHFAADVLPRLSHYVSRLTLPQLERLLIPSVNVLFKFTFLHDSTDWKDVLKRRAMFRRMSRLCNYPMIAQCLRRFGLFSRIVDGLLDDRTFIACVRFFDIFLNQAQKTKKQGTDRKALQRTVPLFLEAGLQDVLDSLFVNGKKKILEAKKNIRNMGMNCLEAYLRVDSESDDTDWCYPLRRQ</sequence>
<evidence type="ECO:0000313" key="1">
    <source>
        <dbReference type="EMBL" id="KAK2950273.1"/>
    </source>
</evidence>
<accession>A0ABQ9XCQ8</accession>
<protein>
    <submittedName>
        <fullName evidence="1">Uncharacterized protein</fullName>
    </submittedName>
</protein>
<keyword evidence="2" id="KW-1185">Reference proteome</keyword>
<gene>
    <name evidence="1" type="ORF">BLNAU_14765</name>
</gene>
<proteinExistence type="predicted"/>
<organism evidence="1 2">
    <name type="scientific">Blattamonas nauphoetae</name>
    <dbReference type="NCBI Taxonomy" id="2049346"/>
    <lineage>
        <taxon>Eukaryota</taxon>
        <taxon>Metamonada</taxon>
        <taxon>Preaxostyla</taxon>
        <taxon>Oxymonadida</taxon>
        <taxon>Blattamonas</taxon>
    </lineage>
</organism>
<reference evidence="1 2" key="1">
    <citation type="journal article" date="2022" name="bioRxiv">
        <title>Genomics of Preaxostyla Flagellates Illuminates Evolutionary Transitions and the Path Towards Mitochondrial Loss.</title>
        <authorList>
            <person name="Novak L.V.F."/>
            <person name="Treitli S.C."/>
            <person name="Pyrih J."/>
            <person name="Halakuc P."/>
            <person name="Pipaliya S.V."/>
            <person name="Vacek V."/>
            <person name="Brzon O."/>
            <person name="Soukal P."/>
            <person name="Eme L."/>
            <person name="Dacks J.B."/>
            <person name="Karnkowska A."/>
            <person name="Elias M."/>
            <person name="Hampl V."/>
        </authorList>
    </citation>
    <scope>NUCLEOTIDE SEQUENCE [LARGE SCALE GENOMIC DNA]</scope>
    <source>
        <strain evidence="1">NAU3</strain>
        <tissue evidence="1">Gut</tissue>
    </source>
</reference>
<comment type="caution">
    <text evidence="1">The sequence shown here is derived from an EMBL/GenBank/DDBJ whole genome shotgun (WGS) entry which is preliminary data.</text>
</comment>
<name>A0ABQ9XCQ8_9EUKA</name>